<sequence length="132" mass="15289">MQANSDKQEEYFVPQFCHMAPELVEKDIVQDCTHKAGRPAKNPGMPQAILTCVLLSRQQQLIMAAVHDIPAITYEGTKIVIFQALSPLTLQRRRILRPDSAFLLEQEVRYHWGHPFRLVFSWNKETHTIHNL</sequence>
<keyword evidence="2" id="KW-1185">Reference proteome</keyword>
<accession>A0AAV7M1U5</accession>
<dbReference type="AlphaFoldDB" id="A0AAV7M1U5"/>
<proteinExistence type="predicted"/>
<dbReference type="Gene3D" id="3.30.250.20">
    <property type="entry name" value="L1 transposable element, C-terminal domain"/>
    <property type="match status" value="1"/>
</dbReference>
<organism evidence="1 2">
    <name type="scientific">Pleurodeles waltl</name>
    <name type="common">Iberian ribbed newt</name>
    <dbReference type="NCBI Taxonomy" id="8319"/>
    <lineage>
        <taxon>Eukaryota</taxon>
        <taxon>Metazoa</taxon>
        <taxon>Chordata</taxon>
        <taxon>Craniata</taxon>
        <taxon>Vertebrata</taxon>
        <taxon>Euteleostomi</taxon>
        <taxon>Amphibia</taxon>
        <taxon>Batrachia</taxon>
        <taxon>Caudata</taxon>
        <taxon>Salamandroidea</taxon>
        <taxon>Salamandridae</taxon>
        <taxon>Pleurodelinae</taxon>
        <taxon>Pleurodeles</taxon>
    </lineage>
</organism>
<evidence type="ECO:0000313" key="1">
    <source>
        <dbReference type="EMBL" id="KAJ1096542.1"/>
    </source>
</evidence>
<name>A0AAV7M1U5_PLEWA</name>
<dbReference type="InterPro" id="IPR042566">
    <property type="entry name" value="L1_C"/>
</dbReference>
<dbReference type="EMBL" id="JANPWB010000014">
    <property type="protein sequence ID" value="KAJ1096542.1"/>
    <property type="molecule type" value="Genomic_DNA"/>
</dbReference>
<dbReference type="Proteomes" id="UP001066276">
    <property type="component" value="Chromosome 10"/>
</dbReference>
<comment type="caution">
    <text evidence="1">The sequence shown here is derived from an EMBL/GenBank/DDBJ whole genome shotgun (WGS) entry which is preliminary data.</text>
</comment>
<evidence type="ECO:0000313" key="2">
    <source>
        <dbReference type="Proteomes" id="UP001066276"/>
    </source>
</evidence>
<reference evidence="1" key="1">
    <citation type="journal article" date="2022" name="bioRxiv">
        <title>Sequencing and chromosome-scale assembly of the giantPleurodeles waltlgenome.</title>
        <authorList>
            <person name="Brown T."/>
            <person name="Elewa A."/>
            <person name="Iarovenko S."/>
            <person name="Subramanian E."/>
            <person name="Araus A.J."/>
            <person name="Petzold A."/>
            <person name="Susuki M."/>
            <person name="Suzuki K.-i.T."/>
            <person name="Hayashi T."/>
            <person name="Toyoda A."/>
            <person name="Oliveira C."/>
            <person name="Osipova E."/>
            <person name="Leigh N.D."/>
            <person name="Simon A."/>
            <person name="Yun M.H."/>
        </authorList>
    </citation>
    <scope>NUCLEOTIDE SEQUENCE</scope>
    <source>
        <strain evidence="1">20211129_DDA</strain>
        <tissue evidence="1">Liver</tissue>
    </source>
</reference>
<protein>
    <submittedName>
        <fullName evidence="1">Uncharacterized protein</fullName>
    </submittedName>
</protein>
<gene>
    <name evidence="1" type="ORF">NDU88_001678</name>
</gene>